<reference evidence="1 2" key="1">
    <citation type="submission" date="2019-11" db="EMBL/GenBank/DDBJ databases">
        <title>Characterization of Elizabethkingia argenteiflava sp. nov., isolated from inner surface of Soybean Pods.</title>
        <authorList>
            <person name="Mo S."/>
        </authorList>
    </citation>
    <scope>NUCLEOTIDE SEQUENCE [LARGE SCALE GENOMIC DNA]</scope>
    <source>
        <strain evidence="1 2">YB22</strain>
    </source>
</reference>
<proteinExistence type="predicted"/>
<accession>A0A845PTW9</accession>
<dbReference type="Proteomes" id="UP000553459">
    <property type="component" value="Unassembled WGS sequence"/>
</dbReference>
<evidence type="ECO:0000313" key="1">
    <source>
        <dbReference type="EMBL" id="NAW50481.1"/>
    </source>
</evidence>
<name>A0A845PTW9_9FLAO</name>
<keyword evidence="2" id="KW-1185">Reference proteome</keyword>
<dbReference type="NCBIfam" id="TIGR04034">
    <property type="entry name" value="export_SdpA"/>
    <property type="match status" value="1"/>
</dbReference>
<gene>
    <name evidence="1" type="ORF">GNY06_03460</name>
</gene>
<evidence type="ECO:0000313" key="2">
    <source>
        <dbReference type="Proteomes" id="UP000553459"/>
    </source>
</evidence>
<protein>
    <submittedName>
        <fullName evidence="1">SdpA family antimicrobial peptide system protein</fullName>
    </submittedName>
</protein>
<dbReference type="EMBL" id="JAAABJ010000328">
    <property type="protein sequence ID" value="NAW50481.1"/>
    <property type="molecule type" value="Genomic_DNA"/>
</dbReference>
<organism evidence="1 2">
    <name type="scientific">Elizabethkingia argenteiflava</name>
    <dbReference type="NCBI Taxonomy" id="2681556"/>
    <lineage>
        <taxon>Bacteria</taxon>
        <taxon>Pseudomonadati</taxon>
        <taxon>Bacteroidota</taxon>
        <taxon>Flavobacteriia</taxon>
        <taxon>Flavobacteriales</taxon>
        <taxon>Weeksellaceae</taxon>
        <taxon>Elizabethkingia</taxon>
    </lineage>
</organism>
<dbReference type="InterPro" id="IPR023902">
    <property type="entry name" value="Sporulation_SdpA"/>
</dbReference>
<dbReference type="RefSeq" id="WP_166518823.1">
    <property type="nucleotide sequence ID" value="NZ_JAAABJ010000328.1"/>
</dbReference>
<dbReference type="Pfam" id="PF17418">
    <property type="entry name" value="SdpA"/>
    <property type="match status" value="1"/>
</dbReference>
<dbReference type="AlphaFoldDB" id="A0A845PTW9"/>
<comment type="caution">
    <text evidence="1">The sequence shown here is derived from an EMBL/GenBank/DDBJ whole genome shotgun (WGS) entry which is preliminary data.</text>
</comment>
<sequence>MRKCFYTSVILISIILLFITFTNSIKHNLYSGSFHTTRLVNTILPQGWGFFTKDPREANVYCYKYNNGNLENMIYTSDHYVNLFGLSKKSRMIAFENSMILGQIKKIPYQSINNLKNDHAIYKVKCNGLNYLKEGEYIIIRDEVPPYLWRDFKKKEKTFIHVRCIKN</sequence>